<gene>
    <name evidence="3" type="ORF">TVAG_189630</name>
</gene>
<dbReference type="SMR" id="A2F1R7"/>
<dbReference type="InParanoid" id="A2F1R7"/>
<dbReference type="PANTHER" id="PTHR16861:SF4">
    <property type="entry name" value="SH3 DOMAIN PROTEIN (AFU_ORTHOLOGUE AFUA_1G13610)"/>
    <property type="match status" value="1"/>
</dbReference>
<keyword evidence="2" id="KW-0812">Transmembrane</keyword>
<feature type="transmembrane region" description="Helical" evidence="2">
    <location>
        <begin position="322"/>
        <end position="344"/>
    </location>
</feature>
<keyword evidence="4" id="KW-1185">Reference proteome</keyword>
<sequence length="373" mass="41504">MNTTNIRVNLKLDYNYRSNYTIKYVVSTSKVSARSSFTKLQEKATETEQQLDISHDSKPGHYYIGIKLEFENDENQEPFVSKEIDFEKSLSALSIGRRTLTDGGYSAKQGYTVILQPMAENSNTHVYAKFGNNQFTFFKNNTIGINFNESGVIYVNGSANINCIVMSISSIKNDDSVIMIGNGEFSAGNMENVDFNMESAKNYLFVLSSFDGKGQSSLDGDIDEDALELVRYNADGTKIVNSQPSRKLLAGSSQPDNIDIYSMKNYNDEYKFSYNFKTTNSNDKERIIINSKFGTHNMASEPDAVKVQESSPTPGNKGGNTALIAAVVAVIVIIVIVCVIVFFVMKKKKQAKRNDSEEGDVHEDESFDRANAV</sequence>
<organism evidence="3 4">
    <name type="scientific">Trichomonas vaginalis (strain ATCC PRA-98 / G3)</name>
    <dbReference type="NCBI Taxonomy" id="412133"/>
    <lineage>
        <taxon>Eukaryota</taxon>
        <taxon>Metamonada</taxon>
        <taxon>Parabasalia</taxon>
        <taxon>Trichomonadida</taxon>
        <taxon>Trichomonadidae</taxon>
        <taxon>Trichomonas</taxon>
    </lineage>
</organism>
<dbReference type="RefSeq" id="XP_001330124.1">
    <property type="nucleotide sequence ID" value="XM_001330089.1"/>
</dbReference>
<evidence type="ECO:0000256" key="2">
    <source>
        <dbReference type="SAM" id="Phobius"/>
    </source>
</evidence>
<feature type="compositionally biased region" description="Acidic residues" evidence="1">
    <location>
        <begin position="357"/>
        <end position="366"/>
    </location>
</feature>
<evidence type="ECO:0000256" key="1">
    <source>
        <dbReference type="SAM" id="MobiDB-lite"/>
    </source>
</evidence>
<dbReference type="VEuPathDB" id="TrichDB:TVAGG3_0149940"/>
<dbReference type="AlphaFoldDB" id="A2F1R7"/>
<dbReference type="PANTHER" id="PTHR16861">
    <property type="entry name" value="GLYCOPROTEIN 38"/>
    <property type="match status" value="1"/>
</dbReference>
<protein>
    <submittedName>
        <fullName evidence="3">Uncharacterized protein</fullName>
    </submittedName>
</protein>
<name>A2F1R7_TRIV3</name>
<feature type="region of interest" description="Disordered" evidence="1">
    <location>
        <begin position="353"/>
        <end position="373"/>
    </location>
</feature>
<proteinExistence type="predicted"/>
<evidence type="ECO:0000313" key="3">
    <source>
        <dbReference type="EMBL" id="EAY01177.1"/>
    </source>
</evidence>
<accession>A2F1R7</accession>
<reference evidence="3" key="1">
    <citation type="submission" date="2006-10" db="EMBL/GenBank/DDBJ databases">
        <authorList>
            <person name="Amadeo P."/>
            <person name="Zhao Q."/>
            <person name="Wortman J."/>
            <person name="Fraser-Liggett C."/>
            <person name="Carlton J."/>
        </authorList>
    </citation>
    <scope>NUCLEOTIDE SEQUENCE</scope>
    <source>
        <strain evidence="3">G3</strain>
    </source>
</reference>
<dbReference type="EMBL" id="DS113576">
    <property type="protein sequence ID" value="EAY01177.1"/>
    <property type="molecule type" value="Genomic_DNA"/>
</dbReference>
<dbReference type="VEuPathDB" id="TrichDB:TVAG_189630"/>
<keyword evidence="2" id="KW-1133">Transmembrane helix</keyword>
<dbReference type="KEGG" id="tva:4759002"/>
<dbReference type="Proteomes" id="UP000001542">
    <property type="component" value="Unassembled WGS sequence"/>
</dbReference>
<keyword evidence="2" id="KW-0472">Membrane</keyword>
<evidence type="ECO:0000313" key="4">
    <source>
        <dbReference type="Proteomes" id="UP000001542"/>
    </source>
</evidence>
<reference evidence="3" key="2">
    <citation type="journal article" date="2007" name="Science">
        <title>Draft genome sequence of the sexually transmitted pathogen Trichomonas vaginalis.</title>
        <authorList>
            <person name="Carlton J.M."/>
            <person name="Hirt R.P."/>
            <person name="Silva J.C."/>
            <person name="Delcher A.L."/>
            <person name="Schatz M."/>
            <person name="Zhao Q."/>
            <person name="Wortman J.R."/>
            <person name="Bidwell S.L."/>
            <person name="Alsmark U.C.M."/>
            <person name="Besteiro S."/>
            <person name="Sicheritz-Ponten T."/>
            <person name="Noel C.J."/>
            <person name="Dacks J.B."/>
            <person name="Foster P.G."/>
            <person name="Simillion C."/>
            <person name="Van de Peer Y."/>
            <person name="Miranda-Saavedra D."/>
            <person name="Barton G.J."/>
            <person name="Westrop G.D."/>
            <person name="Mueller S."/>
            <person name="Dessi D."/>
            <person name="Fiori P.L."/>
            <person name="Ren Q."/>
            <person name="Paulsen I."/>
            <person name="Zhang H."/>
            <person name="Bastida-Corcuera F.D."/>
            <person name="Simoes-Barbosa A."/>
            <person name="Brown M.T."/>
            <person name="Hayes R.D."/>
            <person name="Mukherjee M."/>
            <person name="Okumura C.Y."/>
            <person name="Schneider R."/>
            <person name="Smith A.J."/>
            <person name="Vanacova S."/>
            <person name="Villalvazo M."/>
            <person name="Haas B.J."/>
            <person name="Pertea M."/>
            <person name="Feldblyum T.V."/>
            <person name="Utterback T.R."/>
            <person name="Shu C.L."/>
            <person name="Osoegawa K."/>
            <person name="de Jong P.J."/>
            <person name="Hrdy I."/>
            <person name="Horvathova L."/>
            <person name="Zubacova Z."/>
            <person name="Dolezal P."/>
            <person name="Malik S.B."/>
            <person name="Logsdon J.M. Jr."/>
            <person name="Henze K."/>
            <person name="Gupta A."/>
            <person name="Wang C.C."/>
            <person name="Dunne R.L."/>
            <person name="Upcroft J.A."/>
            <person name="Upcroft P."/>
            <person name="White O."/>
            <person name="Salzberg S.L."/>
            <person name="Tang P."/>
            <person name="Chiu C.-H."/>
            <person name="Lee Y.-S."/>
            <person name="Embley T.M."/>
            <person name="Coombs G.H."/>
            <person name="Mottram J.C."/>
            <person name="Tachezy J."/>
            <person name="Fraser-Liggett C.M."/>
            <person name="Johnson P.J."/>
        </authorList>
    </citation>
    <scope>NUCLEOTIDE SEQUENCE [LARGE SCALE GENOMIC DNA]</scope>
    <source>
        <strain evidence="3">G3</strain>
    </source>
</reference>